<dbReference type="AlphaFoldDB" id="A0A8H7EH23"/>
<keyword evidence="8 10" id="KW-0687">Ribonucleoprotein</keyword>
<evidence type="ECO:0000256" key="6">
    <source>
        <dbReference type="ARBA" id="ARBA00022989"/>
    </source>
</evidence>
<keyword evidence="7 12" id="KW-0472">Membrane</keyword>
<dbReference type="Gene3D" id="3.30.1140.32">
    <property type="entry name" value="Ribosomal protein S3, C-terminal domain"/>
    <property type="match status" value="1"/>
</dbReference>
<dbReference type="NCBIfam" id="TIGR01008">
    <property type="entry name" value="uS3_euk_arch"/>
    <property type="match status" value="1"/>
</dbReference>
<dbReference type="PROSITE" id="PS00548">
    <property type="entry name" value="RIBOSOMAL_S3"/>
    <property type="match status" value="1"/>
</dbReference>
<dbReference type="InterPro" id="IPR036419">
    <property type="entry name" value="Ribosomal_S3_C_sf"/>
</dbReference>
<dbReference type="SUPFAM" id="SSF54821">
    <property type="entry name" value="Ribosomal protein S3 C-terminal domain"/>
    <property type="match status" value="1"/>
</dbReference>
<dbReference type="InterPro" id="IPR001351">
    <property type="entry name" value="Ribosomal_uS3_C"/>
</dbReference>
<comment type="subcellular location">
    <subcellularLocation>
        <location evidence="1">Membrane</location>
        <topology evidence="1">Multi-pass membrane protein</topology>
    </subcellularLocation>
</comment>
<evidence type="ECO:0000256" key="2">
    <source>
        <dbReference type="ARBA" id="ARBA00010761"/>
    </source>
</evidence>
<feature type="region of interest" description="Disordered" evidence="11">
    <location>
        <begin position="88"/>
        <end position="113"/>
    </location>
</feature>
<evidence type="ECO:0000256" key="12">
    <source>
        <dbReference type="SAM" id="Phobius"/>
    </source>
</evidence>
<dbReference type="NCBIfam" id="NF003219">
    <property type="entry name" value="PRK04191.1"/>
    <property type="match status" value="1"/>
</dbReference>
<feature type="transmembrane region" description="Helical" evidence="12">
    <location>
        <begin position="154"/>
        <end position="171"/>
    </location>
</feature>
<dbReference type="GeneID" id="62201989"/>
<evidence type="ECO:0000313" key="14">
    <source>
        <dbReference type="EMBL" id="KAF7678383.1"/>
    </source>
</evidence>
<dbReference type="InterPro" id="IPR004044">
    <property type="entry name" value="KH_dom_type_2"/>
</dbReference>
<feature type="domain" description="KH type-2" evidence="13">
    <location>
        <begin position="407"/>
        <end position="478"/>
    </location>
</feature>
<dbReference type="PANTHER" id="PTHR13146:SF0">
    <property type="entry name" value="SOLUTE CARRIER FAMILY 35 MEMBER F6"/>
    <property type="match status" value="1"/>
</dbReference>
<name>A0A8H7EH23_9PLEO</name>
<dbReference type="Gene3D" id="3.30.300.20">
    <property type="match status" value="1"/>
</dbReference>
<dbReference type="CDD" id="cd02413">
    <property type="entry name" value="KH-II_40S_S3"/>
    <property type="match status" value="1"/>
</dbReference>
<evidence type="ECO:0000256" key="11">
    <source>
        <dbReference type="SAM" id="MobiDB-lite"/>
    </source>
</evidence>
<dbReference type="GO" id="GO:0015165">
    <property type="term" value="F:pyrimidine nucleotide-sugar transmembrane transporter activity"/>
    <property type="evidence" value="ECO:0007669"/>
    <property type="project" value="InterPro"/>
</dbReference>
<reference evidence="14" key="2">
    <citation type="submission" date="2020-08" db="EMBL/GenBank/DDBJ databases">
        <title>Draft Genome Sequence of Cumin Blight Pathogen Alternaria burnsii.</title>
        <authorList>
            <person name="Feng Z."/>
        </authorList>
    </citation>
    <scope>NUCLEOTIDE SEQUENCE</scope>
    <source>
        <strain evidence="14">CBS107.38</strain>
    </source>
</reference>
<dbReference type="Proteomes" id="UP000596902">
    <property type="component" value="Unassembled WGS sequence"/>
</dbReference>
<comment type="similarity">
    <text evidence="2 10">Belongs to the universal ribosomal protein uS3 family.</text>
</comment>
<dbReference type="InterPro" id="IPR009019">
    <property type="entry name" value="KH_sf_prok-type"/>
</dbReference>
<dbReference type="GO" id="GO:0015935">
    <property type="term" value="C:small ribosomal subunit"/>
    <property type="evidence" value="ECO:0007669"/>
    <property type="project" value="InterPro"/>
</dbReference>
<dbReference type="InterPro" id="IPR037185">
    <property type="entry name" value="EmrE-like"/>
</dbReference>
<dbReference type="GO" id="GO:0000139">
    <property type="term" value="C:Golgi membrane"/>
    <property type="evidence" value="ECO:0007669"/>
    <property type="project" value="InterPro"/>
</dbReference>
<dbReference type="GO" id="GO:0006412">
    <property type="term" value="P:translation"/>
    <property type="evidence" value="ECO:0007669"/>
    <property type="project" value="InterPro"/>
</dbReference>
<comment type="caution">
    <text evidence="14">The sequence shown here is derived from an EMBL/GenBank/DDBJ whole genome shotgun (WGS) entry which is preliminary data.</text>
</comment>
<dbReference type="InterPro" id="IPR015946">
    <property type="entry name" value="KH_dom-like_a/b"/>
</dbReference>
<keyword evidence="3 12" id="KW-0812">Transmembrane</keyword>
<feature type="transmembrane region" description="Helical" evidence="12">
    <location>
        <begin position="229"/>
        <end position="252"/>
    </location>
</feature>
<dbReference type="GO" id="GO:0022626">
    <property type="term" value="C:cytosolic ribosome"/>
    <property type="evidence" value="ECO:0007669"/>
    <property type="project" value="UniProtKB-ARBA"/>
</dbReference>
<dbReference type="Pfam" id="PF07650">
    <property type="entry name" value="KH_2"/>
    <property type="match status" value="1"/>
</dbReference>
<feature type="transmembrane region" description="Helical" evidence="12">
    <location>
        <begin position="273"/>
        <end position="295"/>
    </location>
</feature>
<sequence length="649" mass="70910">MAVKAAVPFLVAMMLLTGVCNTLLTKYQDMQCVNNCDSPSPKHRDHFEQPVLQTLQMFMGEMGCWLVIGVFQLYQRYASAKAGYEAIPDNEGSDDSETGAVANPLRPAHPDDEGRIPLEGRSIFLLALPACCDIAGTTLMNVGLLFVAASIYQMTRGALVLFVGLFSVWFLKRHLGLYKWFSLFVVVAGVAVVGLAGAITKDDKASPGHQSIHDEATGSVGVDAVASQAAMTIIGVLLIAGAQIFTATQFVLEERIMEKYAMEPIKVVGWEGIFGFLVTLIGMIILHFAIGTGYFNAREGLYQMTHYRAIAVSSLLIMVSIGGFNFFGLSVTRTVSATSRSTIDTCRTLFIWIVSLGLGWETFKWLQVAGFALLVYALPQFDKMATTQTAISKRRKFVADGVFYAELNEFFQRELAEEGYSGVEVRVTPTVTDIIIRATHTQEVLGEQGRRIRELTSLIQKRFKFPENSVSLYAAKVQNRGLSAVAQCESLRYKLLNGLAVRRACYGVLRFIMESGAKGCEVVVSGKLRAARAKSMKFTDGFMIHSGQPAKDFIDHATRHVLLRQGVLGIKVKIMRGSDPEGKAGPSKTLPDSVTIIEPKEEQPVVQPMSQDYGAKAIAAQQAAEQARQAEQGEGEAQPAGGEGYSEEQ</sequence>
<evidence type="ECO:0000256" key="3">
    <source>
        <dbReference type="ARBA" id="ARBA00022692"/>
    </source>
</evidence>
<keyword evidence="6 12" id="KW-1133">Transmembrane helix</keyword>
<dbReference type="PROSITE" id="PS50823">
    <property type="entry name" value="KH_TYPE_2"/>
    <property type="match status" value="1"/>
</dbReference>
<evidence type="ECO:0000256" key="1">
    <source>
        <dbReference type="ARBA" id="ARBA00004141"/>
    </source>
</evidence>
<feature type="compositionally biased region" description="Low complexity" evidence="11">
    <location>
        <begin position="614"/>
        <end position="640"/>
    </location>
</feature>
<feature type="region of interest" description="Disordered" evidence="11">
    <location>
        <begin position="600"/>
        <end position="649"/>
    </location>
</feature>
<keyword evidence="5 10" id="KW-0689">Ribosomal protein</keyword>
<feature type="transmembrane region" description="Helical" evidence="12">
    <location>
        <begin position="123"/>
        <end position="148"/>
    </location>
</feature>
<dbReference type="Pfam" id="PF04142">
    <property type="entry name" value="Nuc_sug_transp"/>
    <property type="match status" value="1"/>
</dbReference>
<reference evidence="14" key="1">
    <citation type="submission" date="2020-01" db="EMBL/GenBank/DDBJ databases">
        <authorList>
            <person name="Feng Z.H.Z."/>
        </authorList>
    </citation>
    <scope>NUCLEOTIDE SEQUENCE</scope>
    <source>
        <strain evidence="14">CBS107.38</strain>
    </source>
</reference>
<organism evidence="14 15">
    <name type="scientific">Alternaria burnsii</name>
    <dbReference type="NCBI Taxonomy" id="1187904"/>
    <lineage>
        <taxon>Eukaryota</taxon>
        <taxon>Fungi</taxon>
        <taxon>Dikarya</taxon>
        <taxon>Ascomycota</taxon>
        <taxon>Pezizomycotina</taxon>
        <taxon>Dothideomycetes</taxon>
        <taxon>Pleosporomycetidae</taxon>
        <taxon>Pleosporales</taxon>
        <taxon>Pleosporineae</taxon>
        <taxon>Pleosporaceae</taxon>
        <taxon>Alternaria</taxon>
        <taxon>Alternaria sect. Alternaria</taxon>
    </lineage>
</organism>
<dbReference type="GO" id="GO:0003735">
    <property type="term" value="F:structural constituent of ribosome"/>
    <property type="evidence" value="ECO:0007669"/>
    <property type="project" value="InterPro"/>
</dbReference>
<feature type="transmembrane region" description="Helical" evidence="12">
    <location>
        <begin position="178"/>
        <end position="199"/>
    </location>
</feature>
<evidence type="ECO:0000256" key="4">
    <source>
        <dbReference type="ARBA" id="ARBA00022884"/>
    </source>
</evidence>
<feature type="transmembrane region" description="Helical" evidence="12">
    <location>
        <begin position="307"/>
        <end position="328"/>
    </location>
</feature>
<proteinExistence type="inferred from homology"/>
<evidence type="ECO:0000256" key="5">
    <source>
        <dbReference type="ARBA" id="ARBA00022980"/>
    </source>
</evidence>
<gene>
    <name evidence="14" type="ORF">GT037_003764</name>
</gene>
<evidence type="ECO:0000259" key="13">
    <source>
        <dbReference type="PROSITE" id="PS50823"/>
    </source>
</evidence>
<dbReference type="RefSeq" id="XP_038788518.1">
    <property type="nucleotide sequence ID" value="XM_038928811.1"/>
</dbReference>
<dbReference type="FunFam" id="3.30.1140.32:FF:000004">
    <property type="entry name" value="40S ribosomal protein S3"/>
    <property type="match status" value="1"/>
</dbReference>
<feature type="transmembrane region" description="Helical" evidence="12">
    <location>
        <begin position="6"/>
        <end position="24"/>
    </location>
</feature>
<dbReference type="InterPro" id="IPR018280">
    <property type="entry name" value="Ribosomal_uS3_CS"/>
</dbReference>
<evidence type="ECO:0000256" key="7">
    <source>
        <dbReference type="ARBA" id="ARBA00023136"/>
    </source>
</evidence>
<dbReference type="GO" id="GO:0003723">
    <property type="term" value="F:RNA binding"/>
    <property type="evidence" value="ECO:0007669"/>
    <property type="project" value="UniProtKB-UniRule"/>
</dbReference>
<feature type="transmembrane region" description="Helical" evidence="12">
    <location>
        <begin position="349"/>
        <end position="378"/>
    </location>
</feature>
<dbReference type="SUPFAM" id="SSF103481">
    <property type="entry name" value="Multidrug resistance efflux transporter EmrE"/>
    <property type="match status" value="1"/>
</dbReference>
<evidence type="ECO:0000256" key="10">
    <source>
        <dbReference type="RuleBase" id="RU003624"/>
    </source>
</evidence>
<evidence type="ECO:0000256" key="8">
    <source>
        <dbReference type="ARBA" id="ARBA00023274"/>
    </source>
</evidence>
<keyword evidence="4 9" id="KW-0694">RNA-binding</keyword>
<dbReference type="SUPFAM" id="SSF54814">
    <property type="entry name" value="Prokaryotic type KH domain (KH-domain type II)"/>
    <property type="match status" value="1"/>
</dbReference>
<keyword evidence="15" id="KW-1185">Reference proteome</keyword>
<accession>A0A8H7EH23</accession>
<dbReference type="EMBL" id="JAAABM010000004">
    <property type="protein sequence ID" value="KAF7678383.1"/>
    <property type="molecule type" value="Genomic_DNA"/>
</dbReference>
<dbReference type="PANTHER" id="PTHR13146">
    <property type="match status" value="1"/>
</dbReference>
<evidence type="ECO:0000313" key="15">
    <source>
        <dbReference type="Proteomes" id="UP000596902"/>
    </source>
</evidence>
<protein>
    <submittedName>
        <fullName evidence="14">Integral membrane protein</fullName>
    </submittedName>
</protein>
<dbReference type="FunFam" id="3.30.300.20:FF:000006">
    <property type="entry name" value="40S ribosomal protein S3"/>
    <property type="match status" value="1"/>
</dbReference>
<dbReference type="InterPro" id="IPR005703">
    <property type="entry name" value="Ribosomal_uS3_euk/arc"/>
</dbReference>
<evidence type="ECO:0000256" key="9">
    <source>
        <dbReference type="PROSITE-ProRule" id="PRU00118"/>
    </source>
</evidence>
<dbReference type="InterPro" id="IPR007271">
    <property type="entry name" value="Nuc_sug_transpt"/>
</dbReference>
<dbReference type="Pfam" id="PF00189">
    <property type="entry name" value="Ribosomal_S3_C"/>
    <property type="match status" value="1"/>
</dbReference>